<reference evidence="7 8" key="1">
    <citation type="submission" date="2017-06" db="EMBL/GenBank/DDBJ databases">
        <title>Ant-infecting Ophiocordyceps genomes reveal a high diversity of potential behavioral manipulation genes and a possible major role for enterotoxins.</title>
        <authorList>
            <person name="De Bekker C."/>
            <person name="Evans H.C."/>
            <person name="Brachmann A."/>
            <person name="Hughes D.P."/>
        </authorList>
    </citation>
    <scope>NUCLEOTIDE SEQUENCE [LARGE SCALE GENOMIC DNA]</scope>
    <source>
        <strain evidence="7 8">1348a</strain>
    </source>
</reference>
<dbReference type="PROSITE" id="PS50157">
    <property type="entry name" value="ZINC_FINGER_C2H2_2"/>
    <property type="match status" value="2"/>
</dbReference>
<sequence>MAMATCGTCWRYFSAGGNARQQHLDAKGHSIPQFECETCFSYFGSRRAVCQHMNDARHWAASPDPECDFCDESFYNESDLRDHEINDHIFCRPCNRHFQNRNNITQHLRSRAHCSTTVQCPFCPKTFGTATGLVHHLERGACPSAPLDRDTLYRVVRRYDPNGILCKKLLTWSGSSTFEASQMAWNSRAQAYECYLCHRLFPTLPSLNQHLNSPVHQESLYHCPGCPKEFTTLAAVINHLESESCQYTRFEDVQQGIQRIVNPCRMIQGI</sequence>
<dbReference type="InterPro" id="IPR013087">
    <property type="entry name" value="Znf_C2H2_type"/>
</dbReference>
<protein>
    <recommendedName>
        <fullName evidence="6">C2H2-type domain-containing protein</fullName>
    </recommendedName>
</protein>
<feature type="domain" description="C2H2-type" evidence="6">
    <location>
        <begin position="65"/>
        <end position="93"/>
    </location>
</feature>
<evidence type="ECO:0000313" key="7">
    <source>
        <dbReference type="EMBL" id="PHH72130.1"/>
    </source>
</evidence>
<dbReference type="PROSITE" id="PS00028">
    <property type="entry name" value="ZINC_FINGER_C2H2_1"/>
    <property type="match status" value="3"/>
</dbReference>
<evidence type="ECO:0000256" key="2">
    <source>
        <dbReference type="ARBA" id="ARBA00022737"/>
    </source>
</evidence>
<evidence type="ECO:0000256" key="3">
    <source>
        <dbReference type="ARBA" id="ARBA00022771"/>
    </source>
</evidence>
<dbReference type="SUPFAM" id="SSF57667">
    <property type="entry name" value="beta-beta-alpha zinc fingers"/>
    <property type="match status" value="1"/>
</dbReference>
<dbReference type="PANTHER" id="PTHR24409">
    <property type="entry name" value="ZINC FINGER PROTEIN 142"/>
    <property type="match status" value="1"/>
</dbReference>
<dbReference type="PANTHER" id="PTHR24409:SF295">
    <property type="entry name" value="AZ2-RELATED"/>
    <property type="match status" value="1"/>
</dbReference>
<dbReference type="GO" id="GO:0005634">
    <property type="term" value="C:nucleus"/>
    <property type="evidence" value="ECO:0007669"/>
    <property type="project" value="TreeGrafter"/>
</dbReference>
<evidence type="ECO:0000259" key="6">
    <source>
        <dbReference type="PROSITE" id="PS50157"/>
    </source>
</evidence>
<accession>A0A2C5YX84</accession>
<dbReference type="EMBL" id="NJEU01000610">
    <property type="protein sequence ID" value="PHH72130.1"/>
    <property type="molecule type" value="Genomic_DNA"/>
</dbReference>
<dbReference type="SMART" id="SM00355">
    <property type="entry name" value="ZnF_C2H2"/>
    <property type="match status" value="6"/>
</dbReference>
<dbReference type="Pfam" id="PF12874">
    <property type="entry name" value="zf-met"/>
    <property type="match status" value="2"/>
</dbReference>
<evidence type="ECO:0000256" key="5">
    <source>
        <dbReference type="PROSITE-ProRule" id="PRU00042"/>
    </source>
</evidence>
<evidence type="ECO:0000256" key="1">
    <source>
        <dbReference type="ARBA" id="ARBA00022723"/>
    </source>
</evidence>
<keyword evidence="4" id="KW-0862">Zinc</keyword>
<keyword evidence="3 5" id="KW-0863">Zinc-finger</keyword>
<proteinExistence type="predicted"/>
<dbReference type="GO" id="GO:0000977">
    <property type="term" value="F:RNA polymerase II transcription regulatory region sequence-specific DNA binding"/>
    <property type="evidence" value="ECO:0007669"/>
    <property type="project" value="TreeGrafter"/>
</dbReference>
<name>A0A2C5YX84_9HYPO</name>
<keyword evidence="1" id="KW-0479">Metal-binding</keyword>
<dbReference type="OrthoDB" id="6077919at2759"/>
<evidence type="ECO:0000313" key="8">
    <source>
        <dbReference type="Proteomes" id="UP000224854"/>
    </source>
</evidence>
<keyword evidence="2" id="KW-0677">Repeat</keyword>
<dbReference type="Gene3D" id="3.30.160.60">
    <property type="entry name" value="Classic Zinc Finger"/>
    <property type="match status" value="3"/>
</dbReference>
<dbReference type="InterPro" id="IPR036236">
    <property type="entry name" value="Znf_C2H2_sf"/>
</dbReference>
<dbReference type="GO" id="GO:0000981">
    <property type="term" value="F:DNA-binding transcription factor activity, RNA polymerase II-specific"/>
    <property type="evidence" value="ECO:0007669"/>
    <property type="project" value="TreeGrafter"/>
</dbReference>
<comment type="caution">
    <text evidence="7">The sequence shown here is derived from an EMBL/GenBank/DDBJ whole genome shotgun (WGS) entry which is preliminary data.</text>
</comment>
<organism evidence="7 8">
    <name type="scientific">Ophiocordyceps australis</name>
    <dbReference type="NCBI Taxonomy" id="1399860"/>
    <lineage>
        <taxon>Eukaryota</taxon>
        <taxon>Fungi</taxon>
        <taxon>Dikarya</taxon>
        <taxon>Ascomycota</taxon>
        <taxon>Pezizomycotina</taxon>
        <taxon>Sordariomycetes</taxon>
        <taxon>Hypocreomycetidae</taxon>
        <taxon>Hypocreales</taxon>
        <taxon>Ophiocordycipitaceae</taxon>
        <taxon>Ophiocordyceps</taxon>
    </lineage>
</organism>
<dbReference type="Proteomes" id="UP000224854">
    <property type="component" value="Unassembled WGS sequence"/>
</dbReference>
<keyword evidence="8" id="KW-1185">Reference proteome</keyword>
<evidence type="ECO:0000256" key="4">
    <source>
        <dbReference type="ARBA" id="ARBA00022833"/>
    </source>
</evidence>
<dbReference type="GO" id="GO:0008270">
    <property type="term" value="F:zinc ion binding"/>
    <property type="evidence" value="ECO:0007669"/>
    <property type="project" value="UniProtKB-KW"/>
</dbReference>
<gene>
    <name evidence="7" type="ORF">CDD82_6168</name>
</gene>
<dbReference type="AlphaFoldDB" id="A0A2C5YX84"/>
<feature type="domain" description="C2H2-type" evidence="6">
    <location>
        <begin position="192"/>
        <end position="216"/>
    </location>
</feature>